<proteinExistence type="predicted"/>
<gene>
    <name evidence="1" type="ORF">A7985_07340</name>
</gene>
<dbReference type="AlphaFoldDB" id="A0A1C0TWP0"/>
<dbReference type="EMBL" id="MAUJ01000001">
    <property type="protein sequence ID" value="OCQ23745.1"/>
    <property type="molecule type" value="Genomic_DNA"/>
</dbReference>
<sequence>MLSKRTHTRRPVYSLIASRQKTPSKHAPLLQTFYLTSMISLFRKKRIIKTALSVEELIERLLKLDNKFVTDTKYLEVKVKGTRTFGLSFYKNIGYPQMNYSVAKELWIETTGEESLIHIKTRPIDFIWTLPVLMLPMLPSAISEHGWDALCIFIVPIVFLELWFLSKSTFENSLLDEFIEKVVK</sequence>
<comment type="caution">
    <text evidence="1">The sequence shown here is derived from an EMBL/GenBank/DDBJ whole genome shotgun (WGS) entry which is preliminary data.</text>
</comment>
<organism evidence="1 2">
    <name type="scientific">Pseudoalteromonas luteoviolacea</name>
    <dbReference type="NCBI Taxonomy" id="43657"/>
    <lineage>
        <taxon>Bacteria</taxon>
        <taxon>Pseudomonadati</taxon>
        <taxon>Pseudomonadota</taxon>
        <taxon>Gammaproteobacteria</taxon>
        <taxon>Alteromonadales</taxon>
        <taxon>Pseudoalteromonadaceae</taxon>
        <taxon>Pseudoalteromonas</taxon>
    </lineage>
</organism>
<evidence type="ECO:0000313" key="1">
    <source>
        <dbReference type="EMBL" id="OCQ23745.1"/>
    </source>
</evidence>
<evidence type="ECO:0000313" key="2">
    <source>
        <dbReference type="Proteomes" id="UP000093366"/>
    </source>
</evidence>
<accession>A0A1C0TWP0</accession>
<reference evidence="2" key="1">
    <citation type="submission" date="2016-07" db="EMBL/GenBank/DDBJ databases">
        <authorList>
            <person name="Florea S."/>
            <person name="Webb J.S."/>
            <person name="Jaromczyk J."/>
            <person name="Schardl C.L."/>
        </authorList>
    </citation>
    <scope>NUCLEOTIDE SEQUENCE [LARGE SCALE GENOMIC DNA]</scope>
    <source>
        <strain evidence="2">IPB1</strain>
    </source>
</reference>
<name>A0A1C0TWP0_9GAMM</name>
<protein>
    <submittedName>
        <fullName evidence="1">Uncharacterized protein</fullName>
    </submittedName>
</protein>
<dbReference type="Proteomes" id="UP000093366">
    <property type="component" value="Unassembled WGS sequence"/>
</dbReference>